<keyword evidence="5" id="KW-1185">Reference proteome</keyword>
<evidence type="ECO:0000313" key="4">
    <source>
        <dbReference type="EMBL" id="SMQ59270.1"/>
    </source>
</evidence>
<dbReference type="InterPro" id="IPR000477">
    <property type="entry name" value="RT_dom"/>
</dbReference>
<dbReference type="InterPro" id="IPR043502">
    <property type="entry name" value="DNA/RNA_pol_sf"/>
</dbReference>
<dbReference type="InterPro" id="IPR051083">
    <property type="entry name" value="GrpII_Intron_Splice-Mob/Def"/>
</dbReference>
<organism evidence="4 5">
    <name type="scientific">Pseudidiomarina planktonica</name>
    <dbReference type="NCBI Taxonomy" id="1323738"/>
    <lineage>
        <taxon>Bacteria</taxon>
        <taxon>Pseudomonadati</taxon>
        <taxon>Pseudomonadota</taxon>
        <taxon>Gammaproteobacteria</taxon>
        <taxon>Alteromonadales</taxon>
        <taxon>Idiomarinaceae</taxon>
        <taxon>Pseudidiomarina</taxon>
    </lineage>
</organism>
<dbReference type="Pfam" id="PF00078">
    <property type="entry name" value="RVT_1"/>
    <property type="match status" value="1"/>
</dbReference>
<dbReference type="CDD" id="cd01646">
    <property type="entry name" value="RT_Bac_retron_I"/>
    <property type="match status" value="1"/>
</dbReference>
<dbReference type="SUPFAM" id="SSF56672">
    <property type="entry name" value="DNA/RNA polymerases"/>
    <property type="match status" value="1"/>
</dbReference>
<gene>
    <name evidence="4" type="ORF">SAMN06297229_0240</name>
</gene>
<evidence type="ECO:0000256" key="1">
    <source>
        <dbReference type="ARBA" id="ARBA00034120"/>
    </source>
</evidence>
<reference evidence="5" key="1">
    <citation type="submission" date="2017-04" db="EMBL/GenBank/DDBJ databases">
        <authorList>
            <person name="Varghese N."/>
            <person name="Submissions S."/>
        </authorList>
    </citation>
    <scope>NUCLEOTIDE SEQUENCE [LARGE SCALE GENOMIC DNA]</scope>
</reference>
<feature type="domain" description="Reverse transcriptase" evidence="3">
    <location>
        <begin position="82"/>
        <end position="422"/>
    </location>
</feature>
<comment type="similarity">
    <text evidence="1">Belongs to the bacterial reverse transcriptase family.</text>
</comment>
<evidence type="ECO:0000313" key="5">
    <source>
        <dbReference type="Proteomes" id="UP000194450"/>
    </source>
</evidence>
<evidence type="ECO:0000259" key="3">
    <source>
        <dbReference type="PROSITE" id="PS50878"/>
    </source>
</evidence>
<dbReference type="SUPFAM" id="SSF56317">
    <property type="entry name" value="Carbon-nitrogen hydrolase"/>
    <property type="match status" value="1"/>
</dbReference>
<sequence>MKLLREKYWKLKPSFDLLSDELILTQAWKKSHSYIRTRNWYADTLALDVSALTIEESVKKWRSDLGPNLTTHKAELILAGKSETWEFSDKQGWQPTELVSSSKSKSGKSNSRLPLRPLSHLSVRDQTYATAVMLCLADCIESRQGECTEDPFSDQRNKVCSYGNRLVCDWRSPHDAWFRWGNSESYRKFFVDYQNFLSRPASIGQSIQKNLSGEREVYIVSLDLKSFFNSIDLAHLNDLLLKMSNEDKSTHTSDKDEVFWLTAKRVLNWTWDIDEVKHATKLGLKDVAKGLPQGLVASGFFANVYMIEFDEAIISKIDKPITKTQSVWLHDYCRYVDDLRLVVSAEINNTEELKGIVDKFVQEILDNSSRSTLKINKDKTKVNPVADLASSGSMSHRLRSVQQELSGPNDRDSLDTTLGILESLLTPPSSAPGKNTPPSNKHERQLYTLIQYDHDVRADTLKRFAANRLESVVKEKRRISLSMVSETDNELLADTENELLAKKLIHAWTTDPSLVLLIRKAMEIYPDAKLFEPVLQVIFDRSSFADAADRSGSKKNSDTINQAIMNFLLADLFRCGVDFVYYFNKMDFPSSLEPKSILELLSRFAVKTLNREFKYATFVRRQALMLLAALNRPTLVGNLKSSDNSKSPNFDGIQQLTLQNELLRILSGLDIQYRHQTAVLFEIASQITGQYDSYARRFLEIASKRTTRRLNDRLLPFAKRGGLFWENIWTELEQNRKQYSPVLDEFKWARPYRSHTLRRDKQTLFDLITSNDHIFAYEHSLLKLAKALLMHFKATEAFFPISLHGIPIKLGKDSTWNELHRPSTDIHILKDEVASDKSKDPRYIIPNWIDDDEDKRKVYWIGMVLRAAILGSPDYTGNLWHNSKVDSYKGVKATWFKRRMAMMHSPESMVGEDATVSDWFSELLMKCLQWPGFEVSKIQHRDIAGAADISQLIQVIENRIVKLDSLYCGVTDVPSLPTRVGPNLDLNNFRIVTVQPVLPKPEWFTNDIELNRATVRASHREHIASVCSLVYKTLETRSSAAGNKDKRSANLIVFPEISVHIDDQDLIKSLADKTKAIVFAGMVFNQKDGKLVNFGRWFIPNYRGTERTWMFRDQGKQNLIPLEKANEVQSHRPCQHFLEVFGDDGNSRLITGAICYDATDINLSADLRDKSDLFIVAAYNPDVATFDNMAKALHWHMYQHVVIANIGIYGGSTIQAPYKQPYDKIIAHVHGSGQIAINMADIDLDAFTRKVEEYKQVKSRPAGFERDRVRATVIRRKRKHR</sequence>
<name>A0A1Y6EEC8_9GAMM</name>
<keyword evidence="4" id="KW-0548">Nucleotidyltransferase</keyword>
<feature type="region of interest" description="Disordered" evidence="2">
    <location>
        <begin position="390"/>
        <end position="412"/>
    </location>
</feature>
<dbReference type="PROSITE" id="PS50878">
    <property type="entry name" value="RT_POL"/>
    <property type="match status" value="1"/>
</dbReference>
<dbReference type="GO" id="GO:0003964">
    <property type="term" value="F:RNA-directed DNA polymerase activity"/>
    <property type="evidence" value="ECO:0007669"/>
    <property type="project" value="UniProtKB-KW"/>
</dbReference>
<dbReference type="OrthoDB" id="9793236at2"/>
<dbReference type="PANTHER" id="PTHR34047:SF8">
    <property type="entry name" value="PROTEIN YKFC"/>
    <property type="match status" value="1"/>
</dbReference>
<proteinExistence type="inferred from homology"/>
<dbReference type="InterPro" id="IPR036526">
    <property type="entry name" value="C-N_Hydrolase_sf"/>
</dbReference>
<accession>A0A1Y6EEC8</accession>
<dbReference type="Proteomes" id="UP000194450">
    <property type="component" value="Unassembled WGS sequence"/>
</dbReference>
<dbReference type="EMBL" id="FXWH01000001">
    <property type="protein sequence ID" value="SMQ59270.1"/>
    <property type="molecule type" value="Genomic_DNA"/>
</dbReference>
<protein>
    <submittedName>
        <fullName evidence="4">Reverse transcriptase (RNA-dependent DNA polymerase)</fullName>
    </submittedName>
</protein>
<dbReference type="Gene3D" id="3.60.110.10">
    <property type="entry name" value="Carbon-nitrogen hydrolase"/>
    <property type="match status" value="1"/>
</dbReference>
<evidence type="ECO:0000256" key="2">
    <source>
        <dbReference type="SAM" id="MobiDB-lite"/>
    </source>
</evidence>
<dbReference type="PANTHER" id="PTHR34047">
    <property type="entry name" value="NUCLEAR INTRON MATURASE 1, MITOCHONDRIAL-RELATED"/>
    <property type="match status" value="1"/>
</dbReference>
<feature type="compositionally biased region" description="Polar residues" evidence="2">
    <location>
        <begin position="390"/>
        <end position="406"/>
    </location>
</feature>
<keyword evidence="4" id="KW-0695">RNA-directed DNA polymerase</keyword>
<keyword evidence="4" id="KW-0808">Transferase</keyword>